<protein>
    <submittedName>
        <fullName evidence="2">Uncharacterized protein</fullName>
    </submittedName>
</protein>
<feature type="non-terminal residue" evidence="2">
    <location>
        <position position="1"/>
    </location>
</feature>
<sequence>DIPIVKLNQHDDDPVVPEPVLENKDEDPEEEEFKEEEEPQEEEDDMEVDIEE</sequence>
<dbReference type="EMBL" id="BKCJ011081123">
    <property type="protein sequence ID" value="GFC81763.1"/>
    <property type="molecule type" value="Genomic_DNA"/>
</dbReference>
<feature type="compositionally biased region" description="Acidic residues" evidence="1">
    <location>
        <begin position="24"/>
        <end position="52"/>
    </location>
</feature>
<evidence type="ECO:0000313" key="2">
    <source>
        <dbReference type="EMBL" id="GFC81763.1"/>
    </source>
</evidence>
<feature type="region of interest" description="Disordered" evidence="1">
    <location>
        <begin position="1"/>
        <end position="52"/>
    </location>
</feature>
<proteinExistence type="predicted"/>
<feature type="non-terminal residue" evidence="2">
    <location>
        <position position="52"/>
    </location>
</feature>
<reference evidence="2" key="1">
    <citation type="journal article" date="2019" name="Sci. Rep.">
        <title>Draft genome of Tanacetum cinerariifolium, the natural source of mosquito coil.</title>
        <authorList>
            <person name="Yamashiro T."/>
            <person name="Shiraishi A."/>
            <person name="Satake H."/>
            <person name="Nakayama K."/>
        </authorList>
    </citation>
    <scope>NUCLEOTIDE SEQUENCE</scope>
</reference>
<organism evidence="2">
    <name type="scientific">Tanacetum cinerariifolium</name>
    <name type="common">Dalmatian daisy</name>
    <name type="synonym">Chrysanthemum cinerariifolium</name>
    <dbReference type="NCBI Taxonomy" id="118510"/>
    <lineage>
        <taxon>Eukaryota</taxon>
        <taxon>Viridiplantae</taxon>
        <taxon>Streptophyta</taxon>
        <taxon>Embryophyta</taxon>
        <taxon>Tracheophyta</taxon>
        <taxon>Spermatophyta</taxon>
        <taxon>Magnoliopsida</taxon>
        <taxon>eudicotyledons</taxon>
        <taxon>Gunneridae</taxon>
        <taxon>Pentapetalae</taxon>
        <taxon>asterids</taxon>
        <taxon>campanulids</taxon>
        <taxon>Asterales</taxon>
        <taxon>Asteraceae</taxon>
        <taxon>Asteroideae</taxon>
        <taxon>Anthemideae</taxon>
        <taxon>Anthemidinae</taxon>
        <taxon>Tanacetum</taxon>
    </lineage>
</organism>
<evidence type="ECO:0000256" key="1">
    <source>
        <dbReference type="SAM" id="MobiDB-lite"/>
    </source>
</evidence>
<gene>
    <name evidence="2" type="ORF">Tci_853733</name>
</gene>
<comment type="caution">
    <text evidence="2">The sequence shown here is derived from an EMBL/GenBank/DDBJ whole genome shotgun (WGS) entry which is preliminary data.</text>
</comment>
<dbReference type="AlphaFoldDB" id="A0A699R7E4"/>
<accession>A0A699R7E4</accession>
<name>A0A699R7E4_TANCI</name>